<feature type="transmembrane region" description="Helical" evidence="1">
    <location>
        <begin position="329"/>
        <end position="348"/>
    </location>
</feature>
<feature type="transmembrane region" description="Helical" evidence="1">
    <location>
        <begin position="6"/>
        <end position="22"/>
    </location>
</feature>
<feature type="transmembrane region" description="Helical" evidence="1">
    <location>
        <begin position="299"/>
        <end position="323"/>
    </location>
</feature>
<dbReference type="EMBL" id="JBAFSM010000055">
    <property type="protein sequence ID" value="MEG3439675.1"/>
    <property type="molecule type" value="Genomic_DNA"/>
</dbReference>
<gene>
    <name evidence="3" type="ORF">V0288_21285</name>
</gene>
<dbReference type="InterPro" id="IPR001173">
    <property type="entry name" value="Glyco_trans_2-like"/>
</dbReference>
<organism evidence="3 4">
    <name type="scientific">Pannus brasiliensis CCIBt3594</name>
    <dbReference type="NCBI Taxonomy" id="1427578"/>
    <lineage>
        <taxon>Bacteria</taxon>
        <taxon>Bacillati</taxon>
        <taxon>Cyanobacteriota</taxon>
        <taxon>Cyanophyceae</taxon>
        <taxon>Oscillatoriophycideae</taxon>
        <taxon>Chroococcales</taxon>
        <taxon>Microcystaceae</taxon>
        <taxon>Pannus</taxon>
    </lineage>
</organism>
<dbReference type="PANTHER" id="PTHR43646">
    <property type="entry name" value="GLYCOSYLTRANSFERASE"/>
    <property type="match status" value="1"/>
</dbReference>
<proteinExistence type="predicted"/>
<dbReference type="Proteomes" id="UP001328733">
    <property type="component" value="Unassembled WGS sequence"/>
</dbReference>
<evidence type="ECO:0000313" key="4">
    <source>
        <dbReference type="Proteomes" id="UP001328733"/>
    </source>
</evidence>
<comment type="caution">
    <text evidence="3">The sequence shown here is derived from an EMBL/GenBank/DDBJ whole genome shotgun (WGS) entry which is preliminary data.</text>
</comment>
<reference evidence="3 4" key="1">
    <citation type="submission" date="2024-01" db="EMBL/GenBank/DDBJ databases">
        <title>Genomic insights into the taxonomy and metabolism of the cyanobacterium Pannus brasiliensis CCIBt3594.</title>
        <authorList>
            <person name="Machado M."/>
            <person name="Botero N.B."/>
            <person name="Andreote A.P.D."/>
            <person name="Feitosa A.M.T."/>
            <person name="Popin R."/>
            <person name="Sivonen K."/>
            <person name="Fiore M.F."/>
        </authorList>
    </citation>
    <scope>NUCLEOTIDE SEQUENCE [LARGE SCALE GENOMIC DNA]</scope>
    <source>
        <strain evidence="3 4">CCIBt3594</strain>
    </source>
</reference>
<name>A0AAW9QWD0_9CHRO</name>
<accession>A0AAW9QWD0</accession>
<sequence length="396" mass="44401">MTRFFLFITAISLVIWLYLLFFRGRFWRSDQKLDADSPTLSRLPVVRAVIPARNEAESLPISLSSLFSQDYAGDFSIVLVDDCSSDGTAEVAREIAGKFDRSERLTVLTGQPLPAGWTGKLWAMKQGIARATGDSAIDYLLLTDADIEHDRTNLSRLISKAERENQALVSVMVALRCQSFWEKFLIPAFVFFFEKLYPFPSVNNPNSTIAAAAGGCILIRRDILEKIGGIEILKDALIDDCSLAIAVKNYIRSRPEIGTRSIWLGLSETTRSIRPYPDLETIWNMVARTAFTQLNYSPFLLIGTIIGMFITYLAAPIGLVIGLLFGNKLLAIVSSIVWLLMAVSYWPTLKLYGLSIWRSLTLPFIAVFYSLMTVDSAFRYWRGQGGAWKGRVYPGR</sequence>
<dbReference type="RefSeq" id="WP_332867156.1">
    <property type="nucleotide sequence ID" value="NZ_JBAFSM010000055.1"/>
</dbReference>
<dbReference type="PANTHER" id="PTHR43646:SF3">
    <property type="entry name" value="SLR1566 PROTEIN"/>
    <property type="match status" value="1"/>
</dbReference>
<dbReference type="SUPFAM" id="SSF53448">
    <property type="entry name" value="Nucleotide-diphospho-sugar transferases"/>
    <property type="match status" value="1"/>
</dbReference>
<feature type="domain" description="Glycosyltransferase 2-like" evidence="2">
    <location>
        <begin position="49"/>
        <end position="228"/>
    </location>
</feature>
<dbReference type="AlphaFoldDB" id="A0AAW9QWD0"/>
<evidence type="ECO:0000259" key="2">
    <source>
        <dbReference type="Pfam" id="PF00535"/>
    </source>
</evidence>
<dbReference type="NCBIfam" id="TIGR03469">
    <property type="entry name" value="HpnB"/>
    <property type="match status" value="1"/>
</dbReference>
<protein>
    <submittedName>
        <fullName evidence="3">Glycosyltransferase</fullName>
    </submittedName>
</protein>
<keyword evidence="4" id="KW-1185">Reference proteome</keyword>
<dbReference type="Pfam" id="PF00535">
    <property type="entry name" value="Glycos_transf_2"/>
    <property type="match status" value="1"/>
</dbReference>
<keyword evidence="1" id="KW-1133">Transmembrane helix</keyword>
<evidence type="ECO:0000256" key="1">
    <source>
        <dbReference type="SAM" id="Phobius"/>
    </source>
</evidence>
<feature type="transmembrane region" description="Helical" evidence="1">
    <location>
        <begin position="360"/>
        <end position="381"/>
    </location>
</feature>
<evidence type="ECO:0000313" key="3">
    <source>
        <dbReference type="EMBL" id="MEG3439675.1"/>
    </source>
</evidence>
<dbReference type="InterPro" id="IPR029044">
    <property type="entry name" value="Nucleotide-diphossugar_trans"/>
</dbReference>
<dbReference type="InterPro" id="IPR017832">
    <property type="entry name" value="Glyco_trans_2_hopen-assoc_HpnB"/>
</dbReference>
<dbReference type="Gene3D" id="3.90.550.10">
    <property type="entry name" value="Spore Coat Polysaccharide Biosynthesis Protein SpsA, Chain A"/>
    <property type="match status" value="1"/>
</dbReference>
<keyword evidence="1" id="KW-0472">Membrane</keyword>
<keyword evidence="1" id="KW-0812">Transmembrane</keyword>